<protein>
    <recommendedName>
        <fullName evidence="4">F-box domain-containing protein</fullName>
    </recommendedName>
</protein>
<evidence type="ECO:0000313" key="2">
    <source>
        <dbReference type="EMBL" id="CAK5270694.1"/>
    </source>
</evidence>
<evidence type="ECO:0008006" key="4">
    <source>
        <dbReference type="Google" id="ProtNLM"/>
    </source>
</evidence>
<dbReference type="AlphaFoldDB" id="A0AAD2H9J9"/>
<keyword evidence="1" id="KW-0175">Coiled coil</keyword>
<organism evidence="2 3">
    <name type="scientific">Mycena citricolor</name>
    <dbReference type="NCBI Taxonomy" id="2018698"/>
    <lineage>
        <taxon>Eukaryota</taxon>
        <taxon>Fungi</taxon>
        <taxon>Dikarya</taxon>
        <taxon>Basidiomycota</taxon>
        <taxon>Agaricomycotina</taxon>
        <taxon>Agaricomycetes</taxon>
        <taxon>Agaricomycetidae</taxon>
        <taxon>Agaricales</taxon>
        <taxon>Marasmiineae</taxon>
        <taxon>Mycenaceae</taxon>
        <taxon>Mycena</taxon>
    </lineage>
</organism>
<evidence type="ECO:0000256" key="1">
    <source>
        <dbReference type="SAM" id="Coils"/>
    </source>
</evidence>
<feature type="coiled-coil region" evidence="1">
    <location>
        <begin position="76"/>
        <end position="103"/>
    </location>
</feature>
<gene>
    <name evidence="2" type="ORF">MYCIT1_LOCUS15316</name>
</gene>
<dbReference type="EMBL" id="CAVNYO010000169">
    <property type="protein sequence ID" value="CAK5270694.1"/>
    <property type="molecule type" value="Genomic_DNA"/>
</dbReference>
<proteinExistence type="predicted"/>
<sequence length="584" mass="65920">MSSSPLKSTATSSNRSRPLFLPKYHPLEAMSSAAPCTRCGADSSSVTAPETLVPSSLFASMRALSNTNQVPLDSELRLMRSIVEQAKTKLSRLEEEVVWIEERRCALKAETASLAQFYAENAPAVSAVRRMPYEVLCEIFRGTLPSVAELHEERKIRTTQFPWVLTQVSRRWRTTAVSLPSLWSRVIVNFSDEDKHISSNAYPQPLLATQLGRARSLSVHFASSGSRKSGTQAHLFKFLAGTSCRWTELELVISCTILRSLQLLQSNLPALKRLRISWDDSWENDYDSASSHVWWRQTRELKCFEAAPSLRHLMMRKTSTRQWPIRLPFHLLTTCQIRVNDLFQGCLALLTQATHLIRVRIEIHTEQESQIINFRRDRAALIRLPSLTHCYVSHFEILGYFILPALEDLVVECEENEDIDNFVQTATALVTRSTCVHLRALSLKSLPLAAIQLSEQIPSITELRTFHSIRAGSQLTRKLMPSLVVYGSQPIVAPQLQSILIYALGESVASFDLRLYRAMLHSRLHAEPMELQRSFLLLSDASALDSDSLASLHGLTNDQFRFTLLLGDQALEYSCDLDGDLIVI</sequence>
<comment type="caution">
    <text evidence="2">The sequence shown here is derived from an EMBL/GenBank/DDBJ whole genome shotgun (WGS) entry which is preliminary data.</text>
</comment>
<keyword evidence="3" id="KW-1185">Reference proteome</keyword>
<evidence type="ECO:0000313" key="3">
    <source>
        <dbReference type="Proteomes" id="UP001295794"/>
    </source>
</evidence>
<reference evidence="2" key="1">
    <citation type="submission" date="2023-11" db="EMBL/GenBank/DDBJ databases">
        <authorList>
            <person name="De Vega J J."/>
            <person name="De Vega J J."/>
        </authorList>
    </citation>
    <scope>NUCLEOTIDE SEQUENCE</scope>
</reference>
<dbReference type="Proteomes" id="UP001295794">
    <property type="component" value="Unassembled WGS sequence"/>
</dbReference>
<name>A0AAD2H9J9_9AGAR</name>
<accession>A0AAD2H9J9</accession>